<reference evidence="2" key="1">
    <citation type="journal article" date="2015" name="Nature">
        <title>Complex archaea that bridge the gap between prokaryotes and eukaryotes.</title>
        <authorList>
            <person name="Spang A."/>
            <person name="Saw J.H."/>
            <person name="Jorgensen S.L."/>
            <person name="Zaremba-Niedzwiedzka K."/>
            <person name="Martijn J."/>
            <person name="Lind A.E."/>
            <person name="van Eijk R."/>
            <person name="Schleper C."/>
            <person name="Guy L."/>
            <person name="Ettema T.J."/>
        </authorList>
    </citation>
    <scope>NUCLEOTIDE SEQUENCE</scope>
</reference>
<evidence type="ECO:0000313" key="2">
    <source>
        <dbReference type="EMBL" id="KKL69021.1"/>
    </source>
</evidence>
<proteinExistence type="predicted"/>
<protein>
    <recommendedName>
        <fullName evidence="1">Large polyvalent protein associated domain-containing protein</fullName>
    </recommendedName>
</protein>
<feature type="non-terminal residue" evidence="2">
    <location>
        <position position="1"/>
    </location>
</feature>
<evidence type="ECO:0000259" key="1">
    <source>
        <dbReference type="Pfam" id="PF18857"/>
    </source>
</evidence>
<dbReference type="AlphaFoldDB" id="A0A0F9ERW0"/>
<gene>
    <name evidence="2" type="ORF">LCGC14_2119130</name>
</gene>
<dbReference type="InterPro" id="IPR040561">
    <property type="entry name" value="LPD38"/>
</dbReference>
<name>A0A0F9ERW0_9ZZZZ</name>
<sequence>FKAGIRRGATPLEAGISARNVTLDFAKAGTTAHALNRYIAFFNANIRGWDTMITNFKENPVRTALKVFGGITLPSILLYYANRDDERWKELPQWQKDLFWIVLTEDRIIRIPKPFELGIIFGSGPERFLEWLDERDPKLMKDMMLNIAEAGSPGWLPTAILPIIENLTNHSFFRDRPLVPPSRQQMPPELQYTRYTGETTKKVGEMLKVSPAKVENLINGWTGGLGRYATGVLDRVLKETGISPNIPEPSDTLADKPVLKAFVVRNPFGSAGKSVNEFYELLEEYGEGEKFLKEMLSLNEQKRFDDFKSKHPELLFFSDFGKDIAYSASARYLRKVARELSALRKKEDEIFKSKDFTSAEKRRLIDEIDKVRFEVARRALKLFPAEEPLVLQKVLSDADNRLGEVLGDVPPLSREKPKIYDTKKLNTEYSRDLEAVEPEDLEGKNVPGTVFSWFEKEDSEKVQVTKPNMAIYKINADPEKGDTFEDYVEQWKEIREVTDPAVSIFADMVTKYNVPAIFQGLNIEMAREGFDAKFGAGYASGTIIVGKSNDPHAFAHELAHYAHERLLSESDKGGFQESLKAFIRQPAENVPDSEWERYKQAYNMSRVKGSSAEGLTKEIGWEIYAELYAFSDGDVQKIPETFRSFFTSLIDPKAQRMTSRELQSWVEGK</sequence>
<dbReference type="EMBL" id="LAZR01026351">
    <property type="protein sequence ID" value="KKL69021.1"/>
    <property type="molecule type" value="Genomic_DNA"/>
</dbReference>
<accession>A0A0F9ERW0</accession>
<organism evidence="2">
    <name type="scientific">marine sediment metagenome</name>
    <dbReference type="NCBI Taxonomy" id="412755"/>
    <lineage>
        <taxon>unclassified sequences</taxon>
        <taxon>metagenomes</taxon>
        <taxon>ecological metagenomes</taxon>
    </lineage>
</organism>
<feature type="non-terminal residue" evidence="2">
    <location>
        <position position="669"/>
    </location>
</feature>
<feature type="domain" description="Large polyvalent protein associated" evidence="1">
    <location>
        <begin position="85"/>
        <end position="242"/>
    </location>
</feature>
<dbReference type="Pfam" id="PF18857">
    <property type="entry name" value="LPD38"/>
    <property type="match status" value="1"/>
</dbReference>
<comment type="caution">
    <text evidence="2">The sequence shown here is derived from an EMBL/GenBank/DDBJ whole genome shotgun (WGS) entry which is preliminary data.</text>
</comment>